<proteinExistence type="predicted"/>
<accession>A0ABQ4H141</accession>
<comment type="caution">
    <text evidence="1">The sequence shown here is derived from an EMBL/GenBank/DDBJ whole genome shotgun (WGS) entry which is preliminary data.</text>
</comment>
<evidence type="ECO:0000313" key="1">
    <source>
        <dbReference type="EMBL" id="GIH67406.1"/>
    </source>
</evidence>
<sequence>MRAAALRPGIAGAELSVGCGRIAVIMTTTTAPTITAPADVPTRPLPVELVDGPGGRLYLLPFAPLTPDDCEALSVLLAARAAAVRRNESA</sequence>
<gene>
    <name evidence="1" type="ORF">Msi02_82230</name>
</gene>
<reference evidence="1 2" key="1">
    <citation type="submission" date="2021-01" db="EMBL/GenBank/DDBJ databases">
        <title>Whole genome shotgun sequence of Microbispora siamensis NBRC 104113.</title>
        <authorList>
            <person name="Komaki H."/>
            <person name="Tamura T."/>
        </authorList>
    </citation>
    <scope>NUCLEOTIDE SEQUENCE [LARGE SCALE GENOMIC DNA]</scope>
    <source>
        <strain evidence="1 2">NBRC 104113</strain>
    </source>
</reference>
<keyword evidence="2" id="KW-1185">Reference proteome</keyword>
<dbReference type="EMBL" id="BOOF01000075">
    <property type="protein sequence ID" value="GIH67406.1"/>
    <property type="molecule type" value="Genomic_DNA"/>
</dbReference>
<protein>
    <submittedName>
        <fullName evidence="1">Uncharacterized protein</fullName>
    </submittedName>
</protein>
<name>A0ABQ4H141_9ACTN</name>
<organism evidence="1 2">
    <name type="scientific">Microbispora siamensis</name>
    <dbReference type="NCBI Taxonomy" id="564413"/>
    <lineage>
        <taxon>Bacteria</taxon>
        <taxon>Bacillati</taxon>
        <taxon>Actinomycetota</taxon>
        <taxon>Actinomycetes</taxon>
        <taxon>Streptosporangiales</taxon>
        <taxon>Streptosporangiaceae</taxon>
        <taxon>Microbispora</taxon>
    </lineage>
</organism>
<dbReference type="Proteomes" id="UP000660454">
    <property type="component" value="Unassembled WGS sequence"/>
</dbReference>
<evidence type="ECO:0000313" key="2">
    <source>
        <dbReference type="Proteomes" id="UP000660454"/>
    </source>
</evidence>